<dbReference type="Proteomes" id="UP000292781">
    <property type="component" value="Unassembled WGS sequence"/>
</dbReference>
<evidence type="ECO:0000313" key="2">
    <source>
        <dbReference type="Proteomes" id="UP000292781"/>
    </source>
</evidence>
<gene>
    <name evidence="1" type="ORF">EYW49_07790</name>
</gene>
<evidence type="ECO:0000313" key="1">
    <source>
        <dbReference type="EMBL" id="TBW39023.1"/>
    </source>
</evidence>
<accession>A0A4Q9VV25</accession>
<proteinExistence type="predicted"/>
<reference evidence="1 2" key="1">
    <citation type="submission" date="2019-02" db="EMBL/GenBank/DDBJ databases">
        <title>Siculibacillus lacustris gen. nov., sp. nov., a new rosette-forming bacterium isolated from a freshwater crater lake (Lake St. Ana, Romania).</title>
        <authorList>
            <person name="Felfoldi T."/>
            <person name="Marton Z."/>
            <person name="Szabo A."/>
            <person name="Mentes A."/>
            <person name="Boka K."/>
            <person name="Marialigeti K."/>
            <person name="Mathe I."/>
            <person name="Koncz M."/>
            <person name="Schumann P."/>
            <person name="Toth E."/>
        </authorList>
    </citation>
    <scope>NUCLEOTIDE SEQUENCE [LARGE SCALE GENOMIC DNA]</scope>
    <source>
        <strain evidence="1 2">SA-279</strain>
    </source>
</reference>
<keyword evidence="2" id="KW-1185">Reference proteome</keyword>
<dbReference type="AlphaFoldDB" id="A0A4Q9VV25"/>
<comment type="caution">
    <text evidence="1">The sequence shown here is derived from an EMBL/GenBank/DDBJ whole genome shotgun (WGS) entry which is preliminary data.</text>
</comment>
<name>A0A4Q9VV25_9HYPH</name>
<organism evidence="1 2">
    <name type="scientific">Siculibacillus lacustris</name>
    <dbReference type="NCBI Taxonomy" id="1549641"/>
    <lineage>
        <taxon>Bacteria</taxon>
        <taxon>Pseudomonadati</taxon>
        <taxon>Pseudomonadota</taxon>
        <taxon>Alphaproteobacteria</taxon>
        <taxon>Hyphomicrobiales</taxon>
        <taxon>Ancalomicrobiaceae</taxon>
        <taxon>Siculibacillus</taxon>
    </lineage>
</organism>
<dbReference type="EMBL" id="SJFN01000009">
    <property type="protein sequence ID" value="TBW39023.1"/>
    <property type="molecule type" value="Genomic_DNA"/>
</dbReference>
<dbReference type="OrthoDB" id="8369435at2"/>
<sequence>MSERGREFADLAYTVIVAEKRFPLKRVALDMALGSDALHARPINRTALSADEIRRLIRC</sequence>
<dbReference type="RefSeq" id="WP_131307917.1">
    <property type="nucleotide sequence ID" value="NZ_SJFN01000009.1"/>
</dbReference>
<protein>
    <submittedName>
        <fullName evidence="1">Uncharacterized protein</fullName>
    </submittedName>
</protein>